<dbReference type="EMBL" id="SRRZ01000306">
    <property type="protein sequence ID" value="NQE38664.1"/>
    <property type="molecule type" value="Genomic_DNA"/>
</dbReference>
<organism evidence="1 2">
    <name type="scientific">Microcoleus asticus IPMA8</name>
    <dbReference type="NCBI Taxonomy" id="2563858"/>
    <lineage>
        <taxon>Bacteria</taxon>
        <taxon>Bacillati</taxon>
        <taxon>Cyanobacteriota</taxon>
        <taxon>Cyanophyceae</taxon>
        <taxon>Oscillatoriophycideae</taxon>
        <taxon>Oscillatoriales</taxon>
        <taxon>Microcoleaceae</taxon>
        <taxon>Microcoleus</taxon>
        <taxon>Microcoleus asticus</taxon>
    </lineage>
</organism>
<protein>
    <recommendedName>
        <fullName evidence="3">Transposase</fullName>
    </recommendedName>
</protein>
<evidence type="ECO:0000313" key="2">
    <source>
        <dbReference type="Proteomes" id="UP000702425"/>
    </source>
</evidence>
<gene>
    <name evidence="1" type="ORF">E5S67_06449</name>
</gene>
<evidence type="ECO:0008006" key="3">
    <source>
        <dbReference type="Google" id="ProtNLM"/>
    </source>
</evidence>
<proteinExistence type="predicted"/>
<accession>A0ABX2D7W0</accession>
<comment type="caution">
    <text evidence="1">The sequence shown here is derived from an EMBL/GenBank/DDBJ whole genome shotgun (WGS) entry which is preliminary data.</text>
</comment>
<sequence>MRKSDRLTLASVNIATGQSLIQAYPKGNGEHTIEYIKYLMSQYNDKRIALIWDGAKYHSSFLG</sequence>
<keyword evidence="2" id="KW-1185">Reference proteome</keyword>
<dbReference type="Proteomes" id="UP000702425">
    <property type="component" value="Unassembled WGS sequence"/>
</dbReference>
<name>A0ABX2D7W0_9CYAN</name>
<reference evidence="1 2" key="1">
    <citation type="journal article" date="2020" name="Sci. Rep.">
        <title>A novel cyanobacterial geosmin producer, revising GeoA distribution and dispersion patterns in Bacteria.</title>
        <authorList>
            <person name="Churro C."/>
            <person name="Semedo-Aguiar A.P."/>
            <person name="Silva A.D."/>
            <person name="Pereira-Leal J.B."/>
            <person name="Leite R.B."/>
        </authorList>
    </citation>
    <scope>NUCLEOTIDE SEQUENCE [LARGE SCALE GENOMIC DNA]</scope>
    <source>
        <strain evidence="1 2">IPMA8</strain>
    </source>
</reference>
<evidence type="ECO:0000313" key="1">
    <source>
        <dbReference type="EMBL" id="NQE38664.1"/>
    </source>
</evidence>